<dbReference type="AlphaFoldDB" id="A0A8C3VF29"/>
<reference evidence="2" key="1">
    <citation type="submission" date="2020-10" db="EMBL/GenBank/DDBJ databases">
        <title>Catharus ustulatus (Swainson's thrush) genome, bCatUst1, primary haplotype v2.</title>
        <authorList>
            <person name="Delmore K."/>
            <person name="Vafadar M."/>
            <person name="Formenti G."/>
            <person name="Chow W."/>
            <person name="Pelan S."/>
            <person name="Howe K."/>
            <person name="Rhie A."/>
            <person name="Mountcastle J."/>
            <person name="Haase B."/>
            <person name="Fedrigo O."/>
            <person name="Jarvis E.D."/>
        </authorList>
    </citation>
    <scope>NUCLEOTIDE SEQUENCE [LARGE SCALE GENOMIC DNA]</scope>
</reference>
<sequence length="190" mass="19986">MALGTSRSVWGLLFLPAALPGTVLCQHEAHTVSPCPRAPCPRVPVSPPSGASHAGLRIPAGTCPANPPLLPAQPVPGAWPRGEPPFGTTRQLSCCASGLRKHYRGRAGAAGPGSRWVPVTLRLCGRCGWGDARKAIEFFQGLLLNAPTPGESAGEGCRHSSVCCPPFLAVLSWCRVFFLVLPLVARQGWL</sequence>
<protein>
    <submittedName>
        <fullName evidence="2">Uncharacterized protein</fullName>
    </submittedName>
</protein>
<accession>A0A8C3VF29</accession>
<feature type="chain" id="PRO_5034434214" evidence="1">
    <location>
        <begin position="26"/>
        <end position="190"/>
    </location>
</feature>
<evidence type="ECO:0000313" key="3">
    <source>
        <dbReference type="Proteomes" id="UP000694563"/>
    </source>
</evidence>
<dbReference type="Ensembl" id="ENSCUST00005027450.1">
    <property type="protein sequence ID" value="ENSCUSP00005026516.1"/>
    <property type="gene ID" value="ENSCUSG00005016432.1"/>
</dbReference>
<organism evidence="2 3">
    <name type="scientific">Catharus ustulatus</name>
    <name type="common">Russet-backed thrush</name>
    <name type="synonym">Hylocichla ustulatus</name>
    <dbReference type="NCBI Taxonomy" id="91951"/>
    <lineage>
        <taxon>Eukaryota</taxon>
        <taxon>Metazoa</taxon>
        <taxon>Chordata</taxon>
        <taxon>Craniata</taxon>
        <taxon>Vertebrata</taxon>
        <taxon>Euteleostomi</taxon>
        <taxon>Archelosauria</taxon>
        <taxon>Archosauria</taxon>
        <taxon>Dinosauria</taxon>
        <taxon>Saurischia</taxon>
        <taxon>Theropoda</taxon>
        <taxon>Coelurosauria</taxon>
        <taxon>Aves</taxon>
        <taxon>Neognathae</taxon>
        <taxon>Neoaves</taxon>
        <taxon>Telluraves</taxon>
        <taxon>Australaves</taxon>
        <taxon>Passeriformes</taxon>
        <taxon>Turdidae</taxon>
        <taxon>Catharus</taxon>
    </lineage>
</organism>
<dbReference type="Proteomes" id="UP000694563">
    <property type="component" value="Chromosome 22"/>
</dbReference>
<reference evidence="2" key="2">
    <citation type="submission" date="2025-08" db="UniProtKB">
        <authorList>
            <consortium name="Ensembl"/>
        </authorList>
    </citation>
    <scope>IDENTIFICATION</scope>
</reference>
<feature type="signal peptide" evidence="1">
    <location>
        <begin position="1"/>
        <end position="25"/>
    </location>
</feature>
<name>A0A8C3VF29_CATUS</name>
<evidence type="ECO:0000256" key="1">
    <source>
        <dbReference type="SAM" id="SignalP"/>
    </source>
</evidence>
<keyword evidence="3" id="KW-1185">Reference proteome</keyword>
<evidence type="ECO:0000313" key="2">
    <source>
        <dbReference type="Ensembl" id="ENSCUSP00005026516.1"/>
    </source>
</evidence>
<reference evidence="2" key="3">
    <citation type="submission" date="2025-09" db="UniProtKB">
        <authorList>
            <consortium name="Ensembl"/>
        </authorList>
    </citation>
    <scope>IDENTIFICATION</scope>
</reference>
<keyword evidence="1" id="KW-0732">Signal</keyword>
<proteinExistence type="predicted"/>